<evidence type="ECO:0000313" key="6">
    <source>
        <dbReference type="EMBL" id="CEO46232.1"/>
    </source>
</evidence>
<organism evidence="6">
    <name type="scientific">Bionectria ochroleuca</name>
    <name type="common">Gliocladium roseum</name>
    <dbReference type="NCBI Taxonomy" id="29856"/>
    <lineage>
        <taxon>Eukaryota</taxon>
        <taxon>Fungi</taxon>
        <taxon>Dikarya</taxon>
        <taxon>Ascomycota</taxon>
        <taxon>Pezizomycotina</taxon>
        <taxon>Sordariomycetes</taxon>
        <taxon>Hypocreomycetidae</taxon>
        <taxon>Hypocreales</taxon>
        <taxon>Bionectriaceae</taxon>
        <taxon>Clonostachys</taxon>
    </lineage>
</organism>
<dbReference type="AlphaFoldDB" id="A0A0B7JSI4"/>
<reference evidence="6" key="1">
    <citation type="submission" date="2015-01" db="EMBL/GenBank/DDBJ databases">
        <authorList>
            <person name="Durling Mikael"/>
        </authorList>
    </citation>
    <scope>NUCLEOTIDE SEQUENCE</scope>
</reference>
<feature type="transmembrane region" description="Helical" evidence="5">
    <location>
        <begin position="173"/>
        <end position="199"/>
    </location>
</feature>
<comment type="subcellular location">
    <subcellularLocation>
        <location evidence="1">Membrane</location>
        <topology evidence="1">Multi-pass membrane protein</topology>
    </subcellularLocation>
</comment>
<keyword evidence="3 5" id="KW-1133">Transmembrane helix</keyword>
<evidence type="ECO:0000256" key="4">
    <source>
        <dbReference type="ARBA" id="ARBA00023136"/>
    </source>
</evidence>
<proteinExistence type="predicted"/>
<accession>A0A0B7JSI4</accession>
<evidence type="ECO:0000256" key="5">
    <source>
        <dbReference type="SAM" id="Phobius"/>
    </source>
</evidence>
<keyword evidence="4 5" id="KW-0472">Membrane</keyword>
<keyword evidence="2 5" id="KW-0812">Transmembrane</keyword>
<feature type="transmembrane region" description="Helical" evidence="5">
    <location>
        <begin position="123"/>
        <end position="144"/>
    </location>
</feature>
<dbReference type="Pfam" id="PF03619">
    <property type="entry name" value="Solute_trans_a"/>
    <property type="match status" value="1"/>
</dbReference>
<feature type="transmembrane region" description="Helical" evidence="5">
    <location>
        <begin position="97"/>
        <end position="117"/>
    </location>
</feature>
<feature type="transmembrane region" description="Helical" evidence="5">
    <location>
        <begin position="211"/>
        <end position="233"/>
    </location>
</feature>
<evidence type="ECO:0000256" key="3">
    <source>
        <dbReference type="ARBA" id="ARBA00022989"/>
    </source>
</evidence>
<evidence type="ECO:0000256" key="2">
    <source>
        <dbReference type="ARBA" id="ARBA00022692"/>
    </source>
</evidence>
<dbReference type="InterPro" id="IPR005178">
    <property type="entry name" value="Ostalpha/TMEM184C"/>
</dbReference>
<name>A0A0B7JSI4_BIOOC</name>
<evidence type="ECO:0000256" key="1">
    <source>
        <dbReference type="ARBA" id="ARBA00004141"/>
    </source>
</evidence>
<dbReference type="PANTHER" id="PTHR23423">
    <property type="entry name" value="ORGANIC SOLUTE TRANSPORTER-RELATED"/>
    <property type="match status" value="1"/>
</dbReference>
<dbReference type="SMART" id="SM01417">
    <property type="entry name" value="Solute_trans_a"/>
    <property type="match status" value="1"/>
</dbReference>
<feature type="transmembrane region" description="Helical" evidence="5">
    <location>
        <begin position="38"/>
        <end position="60"/>
    </location>
</feature>
<dbReference type="GO" id="GO:0016020">
    <property type="term" value="C:membrane"/>
    <property type="evidence" value="ECO:0007669"/>
    <property type="project" value="UniProtKB-SubCell"/>
</dbReference>
<gene>
    <name evidence="6" type="ORF">BN869_000002287_1</name>
</gene>
<dbReference type="EMBL" id="CDPU01000004">
    <property type="protein sequence ID" value="CEO46232.1"/>
    <property type="molecule type" value="Genomic_DNA"/>
</dbReference>
<feature type="transmembrane region" description="Helical" evidence="5">
    <location>
        <begin position="245"/>
        <end position="268"/>
    </location>
</feature>
<protein>
    <submittedName>
        <fullName evidence="6">Uncharacterized protein</fullName>
    </submittedName>
</protein>
<feature type="transmembrane region" description="Helical" evidence="5">
    <location>
        <begin position="288"/>
        <end position="309"/>
    </location>
</feature>
<sequence length="388" mass="43868">MGLFNNHQDDNTPTDSHSCPIHSLDENATQHIVGNFDFYHLNMIISGACSLIAIVIMLIFKQMHATHLSNPTEQVKYDIHIIEELEGLWLTVRPARIMRIATLITMFSIISFLSVAFPKAYVYIHPWLGFVEAFAIGSFFLLLCDFISPNDDQRDIYIAAKRHNGAKWFRSRWIMIFQLPIVSFIVAVGTDITAAAGIYCEWKSSPKFAKAYLGALGAISLTLAMLAILQFYALLKAELAKHRPLLKLIAFKAIVSLTFFQAILFWILTDTGALKESATLTYADLHIGLPNMILCIEMVPLSLFFFWAYPWGVYLVGKGGFDTKVALTNPYQGGPFGIWAWLQMLNPSDTFKAIIFIFKPYESSKLEPMDDQLEMESQPLNNHGHTRL</sequence>